<dbReference type="OrthoDB" id="10450238at2759"/>
<reference evidence="2 3" key="1">
    <citation type="submission" date="2019-08" db="EMBL/GenBank/DDBJ databases">
        <title>Whole genome of Aphis craccivora.</title>
        <authorList>
            <person name="Voronova N.V."/>
            <person name="Shulinski R.S."/>
            <person name="Bandarenka Y.V."/>
            <person name="Zhorov D.G."/>
            <person name="Warner D."/>
        </authorList>
    </citation>
    <scope>NUCLEOTIDE SEQUENCE [LARGE SCALE GENOMIC DNA]</scope>
    <source>
        <strain evidence="2">180601</strain>
        <tissue evidence="2">Whole Body</tissue>
    </source>
</reference>
<dbReference type="Proteomes" id="UP000478052">
    <property type="component" value="Unassembled WGS sequence"/>
</dbReference>
<dbReference type="EMBL" id="VUJU01011383">
    <property type="protein sequence ID" value="KAF0711147.1"/>
    <property type="molecule type" value="Genomic_DNA"/>
</dbReference>
<protein>
    <submittedName>
        <fullName evidence="2">Envelope fusion protein</fullName>
    </submittedName>
</protein>
<sequence length="553" mass="64527">SRGPLKFGGPGHMPLMPPVKSGPASIEEAKNIRNQHKSINFINNTYTLETLILTNRIFSIFSELMTQYSYETHTLSAIIIAARTGVLHPMFYNGSQIVVLIYIYIYILYIYLFELTLFKIIPIPHPVDINQTNNKHSVVLKPEYQYLLHCTETEVFTICPKFQPIQHESKEQPCEISLFKNPDQFPQNFELGVVIISKNIFHKLKYVNTWIYTTTSDTLTITCQGTKEPFIDKIKNQGVIKLNQECRGYANQVVLNPTREIKTKYYINVIPKIGVGNISYKINNSIKEIKIEKFKHRFYSRKLDNVHEMAYSLDKIENMIDEEILRQSGVEVQHSTNSYMMYAIIGLLVFSLFLLAFIYISYKICSLTTMRAIGHQQLNTDNNITNKDKHVHVVYLLKNIKETHKFVIMDFEFSMVNKTSMVVISEAISNSLDRFKIRKLKERPLLLPLKEEARPMGETELLVAVKEIKRVFRIKTDIRDACLDQLKQSLNSNKINLTKEYIKNYIRRGNKENVIVVWNGHSDKNILRRLNLDQYPILNITCYDKYFNKNFYI</sequence>
<feature type="transmembrane region" description="Helical" evidence="1">
    <location>
        <begin position="97"/>
        <end position="118"/>
    </location>
</feature>
<comment type="caution">
    <text evidence="2">The sequence shown here is derived from an EMBL/GenBank/DDBJ whole genome shotgun (WGS) entry which is preliminary data.</text>
</comment>
<accession>A0A6G0VWX3</accession>
<keyword evidence="1" id="KW-1133">Transmembrane helix</keyword>
<feature type="transmembrane region" description="Helical" evidence="1">
    <location>
        <begin position="339"/>
        <end position="362"/>
    </location>
</feature>
<name>A0A6G0VWX3_APHCR</name>
<keyword evidence="1" id="KW-0812">Transmembrane</keyword>
<keyword evidence="1" id="KW-0472">Membrane</keyword>
<proteinExistence type="predicted"/>
<organism evidence="2 3">
    <name type="scientific">Aphis craccivora</name>
    <name type="common">Cowpea aphid</name>
    <dbReference type="NCBI Taxonomy" id="307492"/>
    <lineage>
        <taxon>Eukaryota</taxon>
        <taxon>Metazoa</taxon>
        <taxon>Ecdysozoa</taxon>
        <taxon>Arthropoda</taxon>
        <taxon>Hexapoda</taxon>
        <taxon>Insecta</taxon>
        <taxon>Pterygota</taxon>
        <taxon>Neoptera</taxon>
        <taxon>Paraneoptera</taxon>
        <taxon>Hemiptera</taxon>
        <taxon>Sternorrhyncha</taxon>
        <taxon>Aphidomorpha</taxon>
        <taxon>Aphidoidea</taxon>
        <taxon>Aphididae</taxon>
        <taxon>Aphidini</taxon>
        <taxon>Aphis</taxon>
        <taxon>Aphis</taxon>
    </lineage>
</organism>
<dbReference type="AlphaFoldDB" id="A0A6G0VWX3"/>
<keyword evidence="3" id="KW-1185">Reference proteome</keyword>
<gene>
    <name evidence="2" type="ORF">FWK35_00031232</name>
</gene>
<feature type="non-terminal residue" evidence="2">
    <location>
        <position position="1"/>
    </location>
</feature>
<evidence type="ECO:0000313" key="3">
    <source>
        <dbReference type="Proteomes" id="UP000478052"/>
    </source>
</evidence>
<evidence type="ECO:0000256" key="1">
    <source>
        <dbReference type="SAM" id="Phobius"/>
    </source>
</evidence>
<evidence type="ECO:0000313" key="2">
    <source>
        <dbReference type="EMBL" id="KAF0711147.1"/>
    </source>
</evidence>